<dbReference type="PIRSF" id="PIRSF006060">
    <property type="entry name" value="AA_transporter"/>
    <property type="match status" value="1"/>
</dbReference>
<evidence type="ECO:0000256" key="4">
    <source>
        <dbReference type="ARBA" id="ARBA00022989"/>
    </source>
</evidence>
<dbReference type="InterPro" id="IPR002293">
    <property type="entry name" value="AA/rel_permease1"/>
</dbReference>
<comment type="caution">
    <text evidence="7">The sequence shown here is derived from an EMBL/GenBank/DDBJ whole genome shotgun (WGS) entry which is preliminary data.</text>
</comment>
<reference evidence="8" key="1">
    <citation type="journal article" date="2019" name="Int. J. Syst. Evol. Microbiol.">
        <title>The Global Catalogue of Microorganisms (GCM) 10K type strain sequencing project: providing services to taxonomists for standard genome sequencing and annotation.</title>
        <authorList>
            <consortium name="The Broad Institute Genomics Platform"/>
            <consortium name="The Broad Institute Genome Sequencing Center for Infectious Disease"/>
            <person name="Wu L."/>
            <person name="Ma J."/>
        </authorList>
    </citation>
    <scope>NUCLEOTIDE SEQUENCE [LARGE SCALE GENOMIC DNA]</scope>
    <source>
        <strain evidence="8">JCM 9377</strain>
    </source>
</reference>
<sequence>MTSLNNGRLNFGQGTALLIGAVLGPGTLVLPRLASDAAGPASILAWAGLLLLSVPVALTFAALGVRHPGSGGVAAFTALAFGPRASAVVGWWFFGSVPVGTLAGALVGGEYVAATLHVDARIVAFGLLAAAVATNALGLRTSGRIQLGLVSLLVLLLATAVITAAPHLRADRFTPFAPHGALGVAHAAGVLFFAFVGWEAATHLSAELTGIRRATLAALTVVGLLYLGLAVTTTGFGASTVTDLLTPVLGRAAAPVTAVAALFLTFGAINTYIAGAARLGTALARDRLLPRVFTDLHRSLLLIAALMAVAAVPVALWDIGLDPLMRATAACLAAVTTAGVAAAVRLLPSRTAMIATVASAVGLLCCGPYLLVPALLAVAVGGVAEYTLVSGGSVSCEPRAE</sequence>
<feature type="transmembrane region" description="Helical" evidence="6">
    <location>
        <begin position="43"/>
        <end position="65"/>
    </location>
</feature>
<feature type="transmembrane region" description="Helical" evidence="6">
    <location>
        <begin position="149"/>
        <end position="168"/>
    </location>
</feature>
<feature type="transmembrane region" description="Helical" evidence="6">
    <location>
        <begin position="300"/>
        <end position="321"/>
    </location>
</feature>
<protein>
    <submittedName>
        <fullName evidence="7">Amino acid permease</fullName>
    </submittedName>
</protein>
<feature type="transmembrane region" description="Helical" evidence="6">
    <location>
        <begin position="114"/>
        <end position="137"/>
    </location>
</feature>
<dbReference type="PANTHER" id="PTHR42770:SF13">
    <property type="entry name" value="L-METHIONINE_BRANCHED-CHAIN AMINO ACID EXPORTER YJEH"/>
    <property type="match status" value="1"/>
</dbReference>
<evidence type="ECO:0000256" key="3">
    <source>
        <dbReference type="ARBA" id="ARBA00022692"/>
    </source>
</evidence>
<feature type="transmembrane region" description="Helical" evidence="6">
    <location>
        <begin position="258"/>
        <end position="279"/>
    </location>
</feature>
<feature type="transmembrane region" description="Helical" evidence="6">
    <location>
        <begin position="327"/>
        <end position="347"/>
    </location>
</feature>
<keyword evidence="8" id="KW-1185">Reference proteome</keyword>
<dbReference type="Pfam" id="PF13520">
    <property type="entry name" value="AA_permease_2"/>
    <property type="match status" value="1"/>
</dbReference>
<gene>
    <name evidence="7" type="ORF">GCM10010468_32340</name>
</gene>
<dbReference type="RefSeq" id="WP_344828832.1">
    <property type="nucleotide sequence ID" value="NZ_BAAAUV010000007.1"/>
</dbReference>
<proteinExistence type="predicted"/>
<keyword evidence="3 6" id="KW-0812">Transmembrane</keyword>
<evidence type="ECO:0000256" key="5">
    <source>
        <dbReference type="ARBA" id="ARBA00023136"/>
    </source>
</evidence>
<evidence type="ECO:0000313" key="7">
    <source>
        <dbReference type="EMBL" id="GAA3212785.1"/>
    </source>
</evidence>
<feature type="transmembrane region" description="Helical" evidence="6">
    <location>
        <begin position="12"/>
        <end position="31"/>
    </location>
</feature>
<dbReference type="Proteomes" id="UP001501237">
    <property type="component" value="Unassembled WGS sequence"/>
</dbReference>
<keyword evidence="5 6" id="KW-0472">Membrane</keyword>
<feature type="transmembrane region" description="Helical" evidence="6">
    <location>
        <begin position="180"/>
        <end position="202"/>
    </location>
</feature>
<organism evidence="7 8">
    <name type="scientific">Actinocorallia longicatena</name>
    <dbReference type="NCBI Taxonomy" id="111803"/>
    <lineage>
        <taxon>Bacteria</taxon>
        <taxon>Bacillati</taxon>
        <taxon>Actinomycetota</taxon>
        <taxon>Actinomycetes</taxon>
        <taxon>Streptosporangiales</taxon>
        <taxon>Thermomonosporaceae</taxon>
        <taxon>Actinocorallia</taxon>
    </lineage>
</organism>
<name>A0ABP6QCL5_9ACTN</name>
<dbReference type="PANTHER" id="PTHR42770">
    <property type="entry name" value="AMINO ACID TRANSPORTER-RELATED"/>
    <property type="match status" value="1"/>
</dbReference>
<keyword evidence="2" id="KW-1003">Cell membrane</keyword>
<feature type="transmembrane region" description="Helical" evidence="6">
    <location>
        <begin position="354"/>
        <end position="380"/>
    </location>
</feature>
<evidence type="ECO:0000313" key="8">
    <source>
        <dbReference type="Proteomes" id="UP001501237"/>
    </source>
</evidence>
<evidence type="ECO:0000256" key="6">
    <source>
        <dbReference type="SAM" id="Phobius"/>
    </source>
</evidence>
<evidence type="ECO:0000256" key="1">
    <source>
        <dbReference type="ARBA" id="ARBA00004651"/>
    </source>
</evidence>
<feature type="transmembrane region" description="Helical" evidence="6">
    <location>
        <begin position="214"/>
        <end position="238"/>
    </location>
</feature>
<dbReference type="Gene3D" id="1.20.1740.10">
    <property type="entry name" value="Amino acid/polyamine transporter I"/>
    <property type="match status" value="1"/>
</dbReference>
<dbReference type="EMBL" id="BAAAUV010000007">
    <property type="protein sequence ID" value="GAA3212785.1"/>
    <property type="molecule type" value="Genomic_DNA"/>
</dbReference>
<evidence type="ECO:0000256" key="2">
    <source>
        <dbReference type="ARBA" id="ARBA00022475"/>
    </source>
</evidence>
<comment type="subcellular location">
    <subcellularLocation>
        <location evidence="1">Cell membrane</location>
        <topology evidence="1">Multi-pass membrane protein</topology>
    </subcellularLocation>
</comment>
<dbReference type="InterPro" id="IPR050367">
    <property type="entry name" value="APC_superfamily"/>
</dbReference>
<keyword evidence="4 6" id="KW-1133">Transmembrane helix</keyword>
<accession>A0ABP6QCL5</accession>